<dbReference type="Pfam" id="PF01717">
    <property type="entry name" value="Meth_synt_2"/>
    <property type="match status" value="1"/>
</dbReference>
<evidence type="ECO:0000313" key="20">
    <source>
        <dbReference type="Proteomes" id="UP000245884"/>
    </source>
</evidence>
<feature type="region of interest" description="Disordered" evidence="16">
    <location>
        <begin position="387"/>
        <end position="425"/>
    </location>
</feature>
<feature type="active site" description="Proton donor" evidence="15">
    <location>
        <position position="707"/>
    </location>
</feature>
<dbReference type="CDD" id="cd03312">
    <property type="entry name" value="CIMS_N_terminal_like"/>
    <property type="match status" value="1"/>
</dbReference>
<comment type="similarity">
    <text evidence="3">Belongs to the vitamin-B12 independent methionine synthase family.</text>
</comment>
<dbReference type="STRING" id="1569628.A0A316UP32"/>
<accession>A0A316UP32</accession>
<evidence type="ECO:0000256" key="15">
    <source>
        <dbReference type="PIRSR" id="PIRSR000382-3"/>
    </source>
</evidence>
<dbReference type="PANTHER" id="PTHR30519">
    <property type="entry name" value="5-METHYLTETRAHYDROPTEROYLTRIGLUTAMATE--HOMOCYSTEINE METHYLTRANSFERASE"/>
    <property type="match status" value="1"/>
</dbReference>
<dbReference type="NCBIfam" id="NF003556">
    <property type="entry name" value="PRK05222.1"/>
    <property type="match status" value="1"/>
</dbReference>
<evidence type="ECO:0000256" key="6">
    <source>
        <dbReference type="ARBA" id="ARBA00022605"/>
    </source>
</evidence>
<keyword evidence="10" id="KW-0486">Methionine biosynthesis</keyword>
<feature type="binding site" evidence="13">
    <location>
        <position position="19"/>
    </location>
    <ligand>
        <name>5-methyltetrahydropteroyltri-L-glutamate</name>
        <dbReference type="ChEBI" id="CHEBI:58207"/>
    </ligand>
</feature>
<dbReference type="NCBIfam" id="TIGR01371">
    <property type="entry name" value="met_syn_B12ind"/>
    <property type="match status" value="1"/>
</dbReference>
<dbReference type="InterPro" id="IPR038071">
    <property type="entry name" value="UROD/MetE-like_sf"/>
</dbReference>
<dbReference type="OrthoDB" id="1053771at2759"/>
<feature type="domain" description="Cobalamin-independent methionine synthase MetE C-terminal/archaeal" evidence="17">
    <location>
        <begin position="435"/>
        <end position="761"/>
    </location>
</feature>
<dbReference type="Gene3D" id="3.20.20.210">
    <property type="match status" value="2"/>
</dbReference>
<evidence type="ECO:0000256" key="4">
    <source>
        <dbReference type="ARBA" id="ARBA00012034"/>
    </source>
</evidence>
<evidence type="ECO:0000259" key="17">
    <source>
        <dbReference type="Pfam" id="PF01717"/>
    </source>
</evidence>
<keyword evidence="6" id="KW-0028">Amino-acid biosynthesis</keyword>
<evidence type="ECO:0000256" key="13">
    <source>
        <dbReference type="PIRSR" id="PIRSR000382-1"/>
    </source>
</evidence>
<dbReference type="EMBL" id="KZ819678">
    <property type="protein sequence ID" value="PWN24925.1"/>
    <property type="molecule type" value="Genomic_DNA"/>
</dbReference>
<gene>
    <name evidence="19" type="ORF">BDZ90DRAFT_256147</name>
</gene>
<keyword evidence="9 14" id="KW-0862">Zinc</keyword>
<dbReference type="AlphaFoldDB" id="A0A316UP32"/>
<organism evidence="19 20">
    <name type="scientific">Jaminaea rosea</name>
    <dbReference type="NCBI Taxonomy" id="1569628"/>
    <lineage>
        <taxon>Eukaryota</taxon>
        <taxon>Fungi</taxon>
        <taxon>Dikarya</taxon>
        <taxon>Basidiomycota</taxon>
        <taxon>Ustilaginomycotina</taxon>
        <taxon>Exobasidiomycetes</taxon>
        <taxon>Microstromatales</taxon>
        <taxon>Microstromatales incertae sedis</taxon>
        <taxon>Jaminaea</taxon>
    </lineage>
</organism>
<feature type="domain" description="Cobalamin-independent methionine synthase MetE N-terminal" evidence="18">
    <location>
        <begin position="4"/>
        <end position="320"/>
    </location>
</feature>
<dbReference type="Proteomes" id="UP000245884">
    <property type="component" value="Unassembled WGS sequence"/>
</dbReference>
<dbReference type="InterPro" id="IPR006276">
    <property type="entry name" value="Cobalamin-indep_Met_synthase"/>
</dbReference>
<dbReference type="GO" id="GO:0008270">
    <property type="term" value="F:zinc ion binding"/>
    <property type="evidence" value="ECO:0007669"/>
    <property type="project" value="InterPro"/>
</dbReference>
<dbReference type="UniPathway" id="UPA00051">
    <property type="reaction ID" value="UER00082"/>
</dbReference>
<evidence type="ECO:0000256" key="1">
    <source>
        <dbReference type="ARBA" id="ARBA00002777"/>
    </source>
</evidence>
<evidence type="ECO:0000256" key="10">
    <source>
        <dbReference type="ARBA" id="ARBA00023167"/>
    </source>
</evidence>
<feature type="binding site" evidence="14">
    <location>
        <position position="739"/>
    </location>
    <ligand>
        <name>Zn(2+)</name>
        <dbReference type="ChEBI" id="CHEBI:29105"/>
        <label>1</label>
        <note>catalytic</note>
    </ligand>
</feature>
<evidence type="ECO:0000256" key="2">
    <source>
        <dbReference type="ARBA" id="ARBA00004681"/>
    </source>
</evidence>
<evidence type="ECO:0000259" key="18">
    <source>
        <dbReference type="Pfam" id="PF08267"/>
    </source>
</evidence>
<comment type="cofactor">
    <cofactor evidence="14">
        <name>Zn(2+)</name>
        <dbReference type="ChEBI" id="CHEBI:29105"/>
    </cofactor>
    <text evidence="14">Binds 2 Zn(2+) ions per subunit.</text>
</comment>
<dbReference type="GO" id="GO:0032259">
    <property type="term" value="P:methylation"/>
    <property type="evidence" value="ECO:0007669"/>
    <property type="project" value="UniProtKB-KW"/>
</dbReference>
<feature type="binding site" evidence="13">
    <location>
        <position position="493"/>
    </location>
    <ligand>
        <name>L-methionine</name>
        <dbReference type="ChEBI" id="CHEBI:57844"/>
    </ligand>
</feature>
<comment type="function">
    <text evidence="1">Catalyzes the transfer of a methyl group from 5-methyltetrahydrofolate to homocysteine resulting in methionine formation.</text>
</comment>
<dbReference type="GO" id="GO:0003871">
    <property type="term" value="F:5-methyltetrahydropteroyltriglutamate-homocysteine S-methyltransferase activity"/>
    <property type="evidence" value="ECO:0007669"/>
    <property type="project" value="UniProtKB-EC"/>
</dbReference>
<reference evidence="19 20" key="1">
    <citation type="journal article" date="2018" name="Mol. Biol. Evol.">
        <title>Broad Genomic Sampling Reveals a Smut Pathogenic Ancestry of the Fungal Clade Ustilaginomycotina.</title>
        <authorList>
            <person name="Kijpornyongpan T."/>
            <person name="Mondo S.J."/>
            <person name="Barry K."/>
            <person name="Sandor L."/>
            <person name="Lee J."/>
            <person name="Lipzen A."/>
            <person name="Pangilinan J."/>
            <person name="LaButti K."/>
            <person name="Hainaut M."/>
            <person name="Henrissat B."/>
            <person name="Grigoriev I.V."/>
            <person name="Spatafora J.W."/>
            <person name="Aime M.C."/>
        </authorList>
    </citation>
    <scope>NUCLEOTIDE SEQUENCE [LARGE SCALE GENOMIC DNA]</scope>
    <source>
        <strain evidence="19 20">MCA 5214</strain>
    </source>
</reference>
<dbReference type="HAMAP" id="MF_00172">
    <property type="entry name" value="Meth_synth"/>
    <property type="match status" value="1"/>
</dbReference>
<dbReference type="EC" id="2.1.1.14" evidence="4"/>
<dbReference type="GO" id="GO:0009086">
    <property type="term" value="P:methionine biosynthetic process"/>
    <property type="evidence" value="ECO:0007669"/>
    <property type="project" value="UniProtKB-KW"/>
</dbReference>
<evidence type="ECO:0000256" key="12">
    <source>
        <dbReference type="ARBA" id="ARBA00031314"/>
    </source>
</evidence>
<keyword evidence="7" id="KW-0808">Transferase</keyword>
<name>A0A316UP32_9BASI</name>
<feature type="binding site" evidence="14">
    <location>
        <position position="650"/>
    </location>
    <ligand>
        <name>Zn(2+)</name>
        <dbReference type="ChEBI" id="CHEBI:29105"/>
        <label>1</label>
        <note>catalytic</note>
    </ligand>
</feature>
<protein>
    <recommendedName>
        <fullName evidence="4">5-methyltetrahydropteroyltriglutamate--homocysteine S-methyltransferase</fullName>
        <ecNumber evidence="4">2.1.1.14</ecNumber>
    </recommendedName>
    <alternativeName>
        <fullName evidence="12">Cobalamin-independent methionine synthase</fullName>
    </alternativeName>
    <alternativeName>
        <fullName evidence="11">Methionine synthase, vitamin-B12 independent isozyme</fullName>
    </alternativeName>
</protein>
<dbReference type="SUPFAM" id="SSF51726">
    <property type="entry name" value="UROD/MetE-like"/>
    <property type="match status" value="2"/>
</dbReference>
<evidence type="ECO:0000256" key="5">
    <source>
        <dbReference type="ARBA" id="ARBA00022603"/>
    </source>
</evidence>
<evidence type="ECO:0000313" key="19">
    <source>
        <dbReference type="EMBL" id="PWN24925.1"/>
    </source>
</evidence>
<evidence type="ECO:0000256" key="7">
    <source>
        <dbReference type="ARBA" id="ARBA00022679"/>
    </source>
</evidence>
<evidence type="ECO:0000256" key="16">
    <source>
        <dbReference type="SAM" id="MobiDB-lite"/>
    </source>
</evidence>
<feature type="binding site" evidence="13">
    <location>
        <begin position="440"/>
        <end position="442"/>
    </location>
    <ligand>
        <name>L-homocysteine</name>
        <dbReference type="ChEBI" id="CHEBI:58199"/>
    </ligand>
</feature>
<feature type="binding site" evidence="13">
    <location>
        <begin position="440"/>
        <end position="442"/>
    </location>
    <ligand>
        <name>L-methionine</name>
        <dbReference type="ChEBI" id="CHEBI:57844"/>
    </ligand>
</feature>
<dbReference type="FunFam" id="3.20.20.210:FF:000003">
    <property type="entry name" value="5-methyltetrahydropteroyltriglutamate--homocysteine methyltransferase"/>
    <property type="match status" value="1"/>
</dbReference>
<evidence type="ECO:0000256" key="11">
    <source>
        <dbReference type="ARBA" id="ARBA00030765"/>
    </source>
</evidence>
<evidence type="ECO:0000256" key="3">
    <source>
        <dbReference type="ARBA" id="ARBA00009553"/>
    </source>
</evidence>
<keyword evidence="8 14" id="KW-0479">Metal-binding</keyword>
<feature type="binding site" evidence="13">
    <location>
        <position position="120"/>
    </location>
    <ligand>
        <name>5-methyltetrahydropteroyltri-L-glutamate</name>
        <dbReference type="ChEBI" id="CHEBI:58207"/>
    </ligand>
</feature>
<dbReference type="CDD" id="cd03311">
    <property type="entry name" value="CIMS_C_terminal_like"/>
    <property type="match status" value="1"/>
</dbReference>
<evidence type="ECO:0000256" key="9">
    <source>
        <dbReference type="ARBA" id="ARBA00022833"/>
    </source>
</evidence>
<dbReference type="Pfam" id="PF08267">
    <property type="entry name" value="Meth_synt_1"/>
    <property type="match status" value="1"/>
</dbReference>
<dbReference type="RefSeq" id="XP_025359537.1">
    <property type="nucleotide sequence ID" value="XM_025507878.1"/>
</dbReference>
<feature type="binding site" evidence="13">
    <location>
        <position position="608"/>
    </location>
    <ligand>
        <name>L-methionine</name>
        <dbReference type="ChEBI" id="CHEBI:57844"/>
    </ligand>
</feature>
<comment type="pathway">
    <text evidence="2">Amino-acid biosynthesis; L-methionine biosynthesis via de novo pathway; L-methionine from L-homocysteine (MetE route): step 1/1.</text>
</comment>
<keyword evidence="5" id="KW-0489">Methyltransferase</keyword>
<sequence length="768" mass="86150">MTSSSVLGFPRIGPQREVKKALEAYWSDKINVDELLKVSKEQRLHTYEIIKSQGIDYIPTGTFTLYDHVLDFSNTFNIIPEAYAKSGLNPLDTFFAMARGHQKNGVDLPATEMKKWFDSNYHYLVPELHEAVDFKLNDTKPVDDFVEAKEAGYKGRPVLVGPITLLWLGKVAKEAKNPNLDPVSLVSKLAPVYVELLKKLHAAGAEWVQIDEPILCLDVAEKYASEFKSTYEQFAKEVPQIKTLLTTYFGRLDSNLNFVKDLPVSGLHVDLDRAPQQVDDVVAALKSSDKVISLGLVSGRNIWKTDLTARLEVAKKVAAAVGAERVQVATSSSLLHTPYTIKNENKLSPEVLDWFSFATEKCAEVATLANAVNSGSSPALEANAKSIKARRDYEKNSNPAVRNRVSGRKPEDSKRKSPFSVRKQAQEERLKLPLFPTTTIGSFPQTKEIRTQRARFNKKEISQEEYEKFIEKEIQHVVKLQEDLDLDVLVHGEPERNDMVQYFGEQLEGFAFTQNAWVQSFGSRYVRPPIIVGDVSRPHPMTIRWSKFAQAQTKRVMKGMLTGPCTIMAWSFPRADISREEQMYQLAFALRDEVVDLENAGIVAIQVDEPAIREGLPLRHADWDTYLTAAVESYRIATSGVTDACSIQSHYCYSDFNDIIEHVWACDSDVISVENSKSDAKLLKVFVGSKPSDAGCNFIGPGIFDIHSPRVPTAEEQYQKLSKIVEAIGKDKVWVNPDCGLKTRQESEVKSQLANLVNAAKRARKELA</sequence>
<feature type="binding site" evidence="14">
    <location>
        <position position="674"/>
    </location>
    <ligand>
        <name>Zn(2+)</name>
        <dbReference type="ChEBI" id="CHEBI:29105"/>
        <label>1</label>
        <note>catalytic</note>
    </ligand>
</feature>
<dbReference type="GeneID" id="37029701"/>
<evidence type="ECO:0000256" key="14">
    <source>
        <dbReference type="PIRSR" id="PIRSR000382-2"/>
    </source>
</evidence>
<keyword evidence="20" id="KW-1185">Reference proteome</keyword>
<feature type="binding site" evidence="13">
    <location>
        <position position="608"/>
    </location>
    <ligand>
        <name>L-homocysteine</name>
        <dbReference type="ChEBI" id="CHEBI:58199"/>
    </ligand>
</feature>
<dbReference type="PIRSF" id="PIRSF000382">
    <property type="entry name" value="MeTrfase_B12_ind"/>
    <property type="match status" value="1"/>
</dbReference>
<evidence type="ECO:0000256" key="8">
    <source>
        <dbReference type="ARBA" id="ARBA00022723"/>
    </source>
</evidence>
<dbReference type="InterPro" id="IPR002629">
    <property type="entry name" value="Met_Synth_C/arc"/>
</dbReference>
<feature type="binding site" evidence="13">
    <location>
        <position position="570"/>
    </location>
    <ligand>
        <name>5-methyltetrahydropteroyltri-L-glutamate</name>
        <dbReference type="ChEBI" id="CHEBI:58207"/>
    </ligand>
</feature>
<proteinExistence type="inferred from homology"/>
<dbReference type="InterPro" id="IPR013215">
    <property type="entry name" value="Cbl-indep_Met_Synth_N"/>
</dbReference>
<feature type="binding site" evidence="14">
    <location>
        <position position="652"/>
    </location>
    <ligand>
        <name>Zn(2+)</name>
        <dbReference type="ChEBI" id="CHEBI:29105"/>
        <label>1</label>
        <note>catalytic</note>
    </ligand>
</feature>